<dbReference type="PROSITE" id="PS51819">
    <property type="entry name" value="VOC"/>
    <property type="match status" value="1"/>
</dbReference>
<organism evidence="3 4">
    <name type="scientific">Falsiruegeria mediterranea M17</name>
    <dbReference type="NCBI Taxonomy" id="1200281"/>
    <lineage>
        <taxon>Bacteria</taxon>
        <taxon>Pseudomonadati</taxon>
        <taxon>Pseudomonadota</taxon>
        <taxon>Alphaproteobacteria</taxon>
        <taxon>Rhodobacterales</taxon>
        <taxon>Roseobacteraceae</taxon>
        <taxon>Falsiruegeria</taxon>
    </lineage>
</organism>
<gene>
    <name evidence="3" type="ORF">TRM7615_02500</name>
</gene>
<evidence type="ECO:0000256" key="1">
    <source>
        <dbReference type="SAM" id="SignalP"/>
    </source>
</evidence>
<keyword evidence="4" id="KW-1185">Reference proteome</keyword>
<protein>
    <recommendedName>
        <fullName evidence="2">VOC domain-containing protein</fullName>
    </recommendedName>
</protein>
<name>A0A2R8C975_9RHOB</name>
<feature type="signal peptide" evidence="1">
    <location>
        <begin position="1"/>
        <end position="19"/>
    </location>
</feature>
<sequence length="145" mass="15309">MRRFIALTFAAVLPTALGAEDAKPVDVAPIMAMGAYVPTDDMEGSKAFYRTLFGSDPAIGLPDFVAFEVAGGWFAIVSREKYAPGSKAGSGAVPYLQSSDLEALQARATSAGVSTPNIIEEPGIHLLKITDPNGQLIEFFKLTGQ</sequence>
<dbReference type="EMBL" id="ONZG01000005">
    <property type="protein sequence ID" value="SPJ28990.1"/>
    <property type="molecule type" value="Genomic_DNA"/>
</dbReference>
<dbReference type="RefSeq" id="WP_125133680.1">
    <property type="nucleotide sequence ID" value="NZ_ONZG01000005.1"/>
</dbReference>
<proteinExistence type="predicted"/>
<feature type="chain" id="PRO_5015304501" description="VOC domain-containing protein" evidence="1">
    <location>
        <begin position="20"/>
        <end position="145"/>
    </location>
</feature>
<dbReference type="OrthoDB" id="7678730at2"/>
<dbReference type="InterPro" id="IPR029068">
    <property type="entry name" value="Glyas_Bleomycin-R_OHBP_Dase"/>
</dbReference>
<dbReference type="SUPFAM" id="SSF54593">
    <property type="entry name" value="Glyoxalase/Bleomycin resistance protein/Dihydroxybiphenyl dioxygenase"/>
    <property type="match status" value="1"/>
</dbReference>
<keyword evidence="1" id="KW-0732">Signal</keyword>
<reference evidence="4" key="1">
    <citation type="submission" date="2018-03" db="EMBL/GenBank/DDBJ databases">
        <authorList>
            <person name="Rodrigo-Torres L."/>
            <person name="Arahal R. D."/>
            <person name="Lucena T."/>
        </authorList>
    </citation>
    <scope>NUCLEOTIDE SEQUENCE [LARGE SCALE GENOMIC DNA]</scope>
    <source>
        <strain evidence="4">CECT 7615</strain>
    </source>
</reference>
<evidence type="ECO:0000313" key="3">
    <source>
        <dbReference type="EMBL" id="SPJ28990.1"/>
    </source>
</evidence>
<dbReference type="AlphaFoldDB" id="A0A2R8C975"/>
<dbReference type="Pfam" id="PF00903">
    <property type="entry name" value="Glyoxalase"/>
    <property type="match status" value="1"/>
</dbReference>
<accession>A0A2R8C975</accession>
<dbReference type="Gene3D" id="3.10.180.10">
    <property type="entry name" value="2,3-Dihydroxybiphenyl 1,2-Dioxygenase, domain 1"/>
    <property type="match status" value="1"/>
</dbReference>
<evidence type="ECO:0000313" key="4">
    <source>
        <dbReference type="Proteomes" id="UP000244898"/>
    </source>
</evidence>
<feature type="domain" description="VOC" evidence="2">
    <location>
        <begin position="30"/>
        <end position="142"/>
    </location>
</feature>
<dbReference type="InterPro" id="IPR037523">
    <property type="entry name" value="VOC_core"/>
</dbReference>
<dbReference type="InterPro" id="IPR004360">
    <property type="entry name" value="Glyas_Fos-R_dOase_dom"/>
</dbReference>
<dbReference type="Proteomes" id="UP000244898">
    <property type="component" value="Unassembled WGS sequence"/>
</dbReference>
<evidence type="ECO:0000259" key="2">
    <source>
        <dbReference type="PROSITE" id="PS51819"/>
    </source>
</evidence>